<accession>A0A0V1D5F5</accession>
<feature type="domain" description="Integrase zinc-binding" evidence="1">
    <location>
        <begin position="125"/>
        <end position="176"/>
    </location>
</feature>
<dbReference type="PANTHER" id="PTHR47331">
    <property type="entry name" value="PHD-TYPE DOMAIN-CONTAINING PROTEIN"/>
    <property type="match status" value="1"/>
</dbReference>
<evidence type="ECO:0000313" key="3">
    <source>
        <dbReference type="Proteomes" id="UP000054653"/>
    </source>
</evidence>
<dbReference type="AlphaFoldDB" id="A0A0V1D5F5"/>
<dbReference type="Gene3D" id="1.10.340.70">
    <property type="match status" value="1"/>
</dbReference>
<gene>
    <name evidence="2" type="ORF">T03_9511</name>
</gene>
<keyword evidence="3" id="KW-1185">Reference proteome</keyword>
<dbReference type="InterPro" id="IPR041588">
    <property type="entry name" value="Integrase_H2C2"/>
</dbReference>
<dbReference type="Proteomes" id="UP000054653">
    <property type="component" value="Unassembled WGS sequence"/>
</dbReference>
<dbReference type="EMBL" id="JYDI01000040">
    <property type="protein sequence ID" value="KRY56711.1"/>
    <property type="molecule type" value="Genomic_DNA"/>
</dbReference>
<dbReference type="OMA" id="CIICARI"/>
<name>A0A0V1D5F5_TRIBR</name>
<evidence type="ECO:0000259" key="1">
    <source>
        <dbReference type="Pfam" id="PF17921"/>
    </source>
</evidence>
<evidence type="ECO:0000313" key="2">
    <source>
        <dbReference type="EMBL" id="KRY56711.1"/>
    </source>
</evidence>
<organism evidence="2 3">
    <name type="scientific">Trichinella britovi</name>
    <name type="common">Parasitic roundworm</name>
    <dbReference type="NCBI Taxonomy" id="45882"/>
    <lineage>
        <taxon>Eukaryota</taxon>
        <taxon>Metazoa</taxon>
        <taxon>Ecdysozoa</taxon>
        <taxon>Nematoda</taxon>
        <taxon>Enoplea</taxon>
        <taxon>Dorylaimia</taxon>
        <taxon>Trichinellida</taxon>
        <taxon>Trichinellidae</taxon>
        <taxon>Trichinella</taxon>
    </lineage>
</organism>
<reference evidence="2 3" key="1">
    <citation type="submission" date="2015-01" db="EMBL/GenBank/DDBJ databases">
        <title>Evolution of Trichinella species and genotypes.</title>
        <authorList>
            <person name="Korhonen P.K."/>
            <person name="Edoardo P."/>
            <person name="Giuseppe L.R."/>
            <person name="Gasser R.B."/>
        </authorList>
    </citation>
    <scope>NUCLEOTIDE SEQUENCE [LARGE SCALE GENOMIC DNA]</scope>
    <source>
        <strain evidence="2">ISS120</strain>
    </source>
</reference>
<comment type="caution">
    <text evidence="2">The sequence shown here is derived from an EMBL/GenBank/DDBJ whole genome shotgun (WGS) entry which is preliminary data.</text>
</comment>
<dbReference type="Pfam" id="PF17921">
    <property type="entry name" value="Integrase_H2C2"/>
    <property type="match status" value="1"/>
</dbReference>
<sequence>MVLGKKVFLCFPFSHAVSTLYTGIKQDPSSRGLFGSGINPSNSLLLSLRVKFPKSIKELSDAEVRWLREVQVKEFGIKPDSADRVREFQPVLDQDGLLRVGGRLRRSTLPPESKHPIILPYNHPVTELLIKDHHVRQMHAGVNQTLVAIRTKLWIIRARNAVKKIIRSCPVCRRVDAQPYRLRMGDLPADRVTEIQPFIHTGVDFAGPLFIRPDVRGRDGRVNKACLHIKCIINPERYIKSSL</sequence>
<dbReference type="STRING" id="45882.A0A0V1D5F5"/>
<protein>
    <recommendedName>
        <fullName evidence="1">Integrase zinc-binding domain-containing protein</fullName>
    </recommendedName>
</protein>
<proteinExistence type="predicted"/>